<keyword evidence="3" id="KW-1185">Reference proteome</keyword>
<dbReference type="HOGENOM" id="CLU_039511_0_0_7"/>
<gene>
    <name evidence="2" type="ORF">ETSY2_16675</name>
</gene>
<evidence type="ECO:0000313" key="3">
    <source>
        <dbReference type="Proteomes" id="UP000019140"/>
    </source>
</evidence>
<dbReference type="PANTHER" id="PTHR43245">
    <property type="entry name" value="BIFUNCTIONAL POLYMYXIN RESISTANCE PROTEIN ARNA"/>
    <property type="match status" value="1"/>
</dbReference>
<evidence type="ECO:0000259" key="1">
    <source>
        <dbReference type="Pfam" id="PF01370"/>
    </source>
</evidence>
<dbReference type="Pfam" id="PF01370">
    <property type="entry name" value="Epimerase"/>
    <property type="match status" value="1"/>
</dbReference>
<dbReference type="SUPFAM" id="SSF51735">
    <property type="entry name" value="NAD(P)-binding Rossmann-fold domains"/>
    <property type="match status" value="1"/>
</dbReference>
<dbReference type="Proteomes" id="UP000019140">
    <property type="component" value="Unassembled WGS sequence"/>
</dbReference>
<dbReference type="Gene3D" id="3.40.50.720">
    <property type="entry name" value="NAD(P)-binding Rossmann-like Domain"/>
    <property type="match status" value="1"/>
</dbReference>
<comment type="caution">
    <text evidence="2">The sequence shown here is derived from an EMBL/GenBank/DDBJ whole genome shotgun (WGS) entry which is preliminary data.</text>
</comment>
<dbReference type="AlphaFoldDB" id="W4M8J2"/>
<reference evidence="2 3" key="1">
    <citation type="journal article" date="2014" name="Nature">
        <title>An environmental bacterial taxon with a large and distinct metabolic repertoire.</title>
        <authorList>
            <person name="Wilson M.C."/>
            <person name="Mori T."/>
            <person name="Ruckert C."/>
            <person name="Uria A.R."/>
            <person name="Helf M.J."/>
            <person name="Takada K."/>
            <person name="Gernert C."/>
            <person name="Steffens U.A."/>
            <person name="Heycke N."/>
            <person name="Schmitt S."/>
            <person name="Rinke C."/>
            <person name="Helfrich E.J."/>
            <person name="Brachmann A.O."/>
            <person name="Gurgui C."/>
            <person name="Wakimoto T."/>
            <person name="Kracht M."/>
            <person name="Crusemann M."/>
            <person name="Hentschel U."/>
            <person name="Abe I."/>
            <person name="Matsunaga S."/>
            <person name="Kalinowski J."/>
            <person name="Takeyama H."/>
            <person name="Piel J."/>
        </authorList>
    </citation>
    <scope>NUCLEOTIDE SEQUENCE [LARGE SCALE GENOMIC DNA]</scope>
    <source>
        <strain evidence="3">TSY2</strain>
    </source>
</reference>
<feature type="domain" description="NAD-dependent epimerase/dehydratase" evidence="1">
    <location>
        <begin position="7"/>
        <end position="159"/>
    </location>
</feature>
<sequence length="298" mass="32284">MNMSGPILITGGAGSVGRLLVQRCREADLTVRVFDLPFCDFSGLEGENGIEVVKGDITNASNVAEAVQGVGAVAHLAALLPPASEGNRDRTWAINVEGTASILQAMTTGAPDAVLVFSSSVSTYGDTRADTPPVQVTHSQTALDIYAESKIASEARIRESPVDAVILRIAGVSVPVLQEPPEVWPFTAEQRLEMVHRDDVVTALFKSLITPEARGKTLNIGGGPTWQIHGRQYVADHFELLGVPVEMASFRGGDEPGWVDWYDSAEAQQLLDYQQNSYEDYLNTLREEVARMLEDDDD</sequence>
<dbReference type="EMBL" id="AZHX01000677">
    <property type="protein sequence ID" value="ETX06520.1"/>
    <property type="molecule type" value="Genomic_DNA"/>
</dbReference>
<accession>W4M8J2</accession>
<proteinExistence type="predicted"/>
<dbReference type="InterPro" id="IPR050177">
    <property type="entry name" value="Lipid_A_modif_metabolic_enz"/>
</dbReference>
<protein>
    <recommendedName>
        <fullName evidence="1">NAD-dependent epimerase/dehydratase domain-containing protein</fullName>
    </recommendedName>
</protein>
<evidence type="ECO:0000313" key="2">
    <source>
        <dbReference type="EMBL" id="ETX06520.1"/>
    </source>
</evidence>
<organism evidence="2 3">
    <name type="scientific">Candidatus Entotheonella gemina</name>
    <dbReference type="NCBI Taxonomy" id="1429439"/>
    <lineage>
        <taxon>Bacteria</taxon>
        <taxon>Pseudomonadati</taxon>
        <taxon>Nitrospinota/Tectimicrobiota group</taxon>
        <taxon>Candidatus Tectimicrobiota</taxon>
        <taxon>Candidatus Entotheonellia</taxon>
        <taxon>Candidatus Entotheonellales</taxon>
        <taxon>Candidatus Entotheonellaceae</taxon>
        <taxon>Candidatus Entotheonella</taxon>
    </lineage>
</organism>
<name>W4M8J2_9BACT</name>
<dbReference type="InterPro" id="IPR036291">
    <property type="entry name" value="NAD(P)-bd_dom_sf"/>
</dbReference>
<dbReference type="InterPro" id="IPR001509">
    <property type="entry name" value="Epimerase_deHydtase"/>
</dbReference>